<dbReference type="Gene3D" id="1.10.1380.10">
    <property type="entry name" value="Neutral endopeptidase , domain2"/>
    <property type="match status" value="1"/>
</dbReference>
<keyword evidence="3" id="KW-1185">Reference proteome</keyword>
<dbReference type="AlphaFoldDB" id="A0A2G9TGY1"/>
<dbReference type="InterPro" id="IPR008753">
    <property type="entry name" value="Peptidase_M13_N"/>
</dbReference>
<evidence type="ECO:0000313" key="2">
    <source>
        <dbReference type="EMBL" id="PIO57234.1"/>
    </source>
</evidence>
<dbReference type="Pfam" id="PF05649">
    <property type="entry name" value="Peptidase_M13_N"/>
    <property type="match status" value="1"/>
</dbReference>
<proteinExistence type="predicted"/>
<feature type="domain" description="Peptidase M13 N-terminal" evidence="1">
    <location>
        <begin position="11"/>
        <end position="107"/>
    </location>
</feature>
<protein>
    <recommendedName>
        <fullName evidence="1">Peptidase M13 N-terminal domain-containing protein</fullName>
    </recommendedName>
</protein>
<accession>A0A2G9TGY1</accession>
<sequence>MDPQLYRLECGSFSKTYYDPNAFKTVKDNYVNSATKVITRFIREQNLTVSANLRDQVQGLIEFEQMIANTYSTDDTTRRTYYRSWNLKTIDDLQKNYKFMDWKTYLSQ</sequence>
<feature type="non-terminal residue" evidence="2">
    <location>
        <position position="108"/>
    </location>
</feature>
<organism evidence="2 3">
    <name type="scientific">Teladorsagia circumcincta</name>
    <name type="common">Brown stomach worm</name>
    <name type="synonym">Ostertagia circumcincta</name>
    <dbReference type="NCBI Taxonomy" id="45464"/>
    <lineage>
        <taxon>Eukaryota</taxon>
        <taxon>Metazoa</taxon>
        <taxon>Ecdysozoa</taxon>
        <taxon>Nematoda</taxon>
        <taxon>Chromadorea</taxon>
        <taxon>Rhabditida</taxon>
        <taxon>Rhabditina</taxon>
        <taxon>Rhabditomorpha</taxon>
        <taxon>Strongyloidea</taxon>
        <taxon>Trichostrongylidae</taxon>
        <taxon>Teladorsagia</taxon>
    </lineage>
</organism>
<reference evidence="2 3" key="1">
    <citation type="submission" date="2015-09" db="EMBL/GenBank/DDBJ databases">
        <title>Draft genome of the parasitic nematode Teladorsagia circumcincta isolate WARC Sus (inbred).</title>
        <authorList>
            <person name="Mitreva M."/>
        </authorList>
    </citation>
    <scope>NUCLEOTIDE SEQUENCE [LARGE SCALE GENOMIC DNA]</scope>
    <source>
        <strain evidence="2 3">S</strain>
    </source>
</reference>
<gene>
    <name evidence="2" type="ORF">TELCIR_21362</name>
</gene>
<evidence type="ECO:0000259" key="1">
    <source>
        <dbReference type="Pfam" id="PF05649"/>
    </source>
</evidence>
<dbReference type="EMBL" id="KZ366813">
    <property type="protein sequence ID" value="PIO57234.1"/>
    <property type="molecule type" value="Genomic_DNA"/>
</dbReference>
<dbReference type="GO" id="GO:0006508">
    <property type="term" value="P:proteolysis"/>
    <property type="evidence" value="ECO:0007669"/>
    <property type="project" value="InterPro"/>
</dbReference>
<dbReference type="SUPFAM" id="SSF55486">
    <property type="entry name" value="Metalloproteases ('zincins'), catalytic domain"/>
    <property type="match status" value="1"/>
</dbReference>
<dbReference type="OrthoDB" id="5865441at2759"/>
<dbReference type="Proteomes" id="UP000230423">
    <property type="component" value="Unassembled WGS sequence"/>
</dbReference>
<evidence type="ECO:0000313" key="3">
    <source>
        <dbReference type="Proteomes" id="UP000230423"/>
    </source>
</evidence>
<name>A0A2G9TGY1_TELCI</name>
<dbReference type="InterPro" id="IPR042089">
    <property type="entry name" value="Peptidase_M13_dom_2"/>
</dbReference>